<sequence>MPVSTLELGLQTIHLRLKTFITGSISLVCAILEPRKEDRGARRLLWNAHLGPDGPLTLPLPKLRRRIWSSMWTGSPPTALTGSKSPPPSWILTAIEQYTGVPNEPSLSTNLAHVPRRSRRICANGFAPPLARL</sequence>
<dbReference type="AlphaFoldDB" id="A0A9P3PEQ7"/>
<evidence type="ECO:0000313" key="1">
    <source>
        <dbReference type="EMBL" id="GLB34558.1"/>
    </source>
</evidence>
<evidence type="ECO:0000313" key="2">
    <source>
        <dbReference type="Proteomes" id="UP001063166"/>
    </source>
</evidence>
<keyword evidence="2" id="KW-1185">Reference proteome</keyword>
<reference evidence="1" key="1">
    <citation type="submission" date="2022-07" db="EMBL/GenBank/DDBJ databases">
        <title>The genome of Lyophyllum shimeji provides insight into the initial evolution of ectomycorrhizal fungal genome.</title>
        <authorList>
            <person name="Kobayashi Y."/>
            <person name="Shibata T."/>
            <person name="Hirakawa H."/>
            <person name="Shigenobu S."/>
            <person name="Nishiyama T."/>
            <person name="Yamada A."/>
            <person name="Hasebe M."/>
            <person name="Kawaguchi M."/>
        </authorList>
    </citation>
    <scope>NUCLEOTIDE SEQUENCE</scope>
    <source>
        <strain evidence="1">AT787</strain>
    </source>
</reference>
<dbReference type="EMBL" id="BRPK01000002">
    <property type="protein sequence ID" value="GLB34558.1"/>
    <property type="molecule type" value="Genomic_DNA"/>
</dbReference>
<comment type="caution">
    <text evidence="1">The sequence shown here is derived from an EMBL/GenBank/DDBJ whole genome shotgun (WGS) entry which is preliminary data.</text>
</comment>
<accession>A0A9P3PEQ7</accession>
<gene>
    <name evidence="1" type="ORF">LshimejAT787_0201230</name>
</gene>
<protein>
    <submittedName>
        <fullName evidence="1">Uncharacterized protein</fullName>
    </submittedName>
</protein>
<dbReference type="Proteomes" id="UP001063166">
    <property type="component" value="Unassembled WGS sequence"/>
</dbReference>
<name>A0A9P3PEQ7_LYOSH</name>
<proteinExistence type="predicted"/>
<organism evidence="1 2">
    <name type="scientific">Lyophyllum shimeji</name>
    <name type="common">Hon-shimeji</name>
    <name type="synonym">Tricholoma shimeji</name>
    <dbReference type="NCBI Taxonomy" id="47721"/>
    <lineage>
        <taxon>Eukaryota</taxon>
        <taxon>Fungi</taxon>
        <taxon>Dikarya</taxon>
        <taxon>Basidiomycota</taxon>
        <taxon>Agaricomycotina</taxon>
        <taxon>Agaricomycetes</taxon>
        <taxon>Agaricomycetidae</taxon>
        <taxon>Agaricales</taxon>
        <taxon>Tricholomatineae</taxon>
        <taxon>Lyophyllaceae</taxon>
        <taxon>Lyophyllum</taxon>
    </lineage>
</organism>